<evidence type="ECO:0000259" key="12">
    <source>
        <dbReference type="PROSITE" id="PS50862"/>
    </source>
</evidence>
<evidence type="ECO:0000256" key="6">
    <source>
        <dbReference type="ARBA" id="ARBA00022741"/>
    </source>
</evidence>
<dbReference type="InterPro" id="IPR004365">
    <property type="entry name" value="NA-bd_OB_tRNA"/>
</dbReference>
<dbReference type="InterPro" id="IPR012340">
    <property type="entry name" value="NA-bd_OB-fold"/>
</dbReference>
<dbReference type="InterPro" id="IPR002312">
    <property type="entry name" value="Asp/Asn-tRNA-synth_IIb"/>
</dbReference>
<comment type="catalytic activity">
    <reaction evidence="11">
        <text>tRNA(Asn) + L-asparagine + ATP = L-asparaginyl-tRNA(Asn) + AMP + diphosphate + H(+)</text>
        <dbReference type="Rhea" id="RHEA:11180"/>
        <dbReference type="Rhea" id="RHEA-COMP:9659"/>
        <dbReference type="Rhea" id="RHEA-COMP:9674"/>
        <dbReference type="ChEBI" id="CHEBI:15378"/>
        <dbReference type="ChEBI" id="CHEBI:30616"/>
        <dbReference type="ChEBI" id="CHEBI:33019"/>
        <dbReference type="ChEBI" id="CHEBI:58048"/>
        <dbReference type="ChEBI" id="CHEBI:78442"/>
        <dbReference type="ChEBI" id="CHEBI:78515"/>
        <dbReference type="ChEBI" id="CHEBI:456215"/>
        <dbReference type="EC" id="6.1.1.22"/>
    </reaction>
</comment>
<evidence type="ECO:0000256" key="5">
    <source>
        <dbReference type="ARBA" id="ARBA00022598"/>
    </source>
</evidence>
<dbReference type="PROSITE" id="PS50862">
    <property type="entry name" value="AA_TRNA_LIGASE_II"/>
    <property type="match status" value="1"/>
</dbReference>
<sequence>MTARQVPMMDETKTDTEQDESLPAAIRMKISDSKTSEIILGSDKIPGTRVKVIGRIENIRTTKAFTFVYLSDTRATLLCVFSDQQNESARISLQKQETLEVYGEMREVPPKNKAPGDREIHVDFYSIIGEAPGGSDAFSNVVPESANQATLPDFRHLVLRRPEEATVMKTRAAALDTFRQYYKAHDMRESTAPSFVQTQVEGGGSLFSLQYYGQTAYLTQTSQLYLETQLPILGDCYAIQSSFRAENAHTRRHLSEYTHVEAELDFIVFEDLLQHIENVICGVIDMLLADPESAAYIQTLHPGFKSPARPFKRMRYSEAIEWLNEHGIMADEGEPHTFGVDIAEAAERAMTDRIGQPIILTHFPVHLKAFYMKKDAFDPRLTESVDVLVPDVGEVVGGGMRIEDYEELVSVMKNNKWDLASYAFYADQRKYGSTPHGGYGLGLERFLAWILHRHTVRECTPFPRYPGKCTP</sequence>
<evidence type="ECO:0000256" key="4">
    <source>
        <dbReference type="ARBA" id="ARBA00022490"/>
    </source>
</evidence>
<dbReference type="EC" id="6.1.1.22" evidence="3"/>
<reference evidence="13" key="1">
    <citation type="submission" date="2021-07" db="EMBL/GenBank/DDBJ databases">
        <authorList>
            <person name="Durling M."/>
        </authorList>
    </citation>
    <scope>NUCLEOTIDE SEQUENCE</scope>
</reference>
<comment type="subcellular location">
    <subcellularLocation>
        <location evidence="1">Cytoplasm</location>
    </subcellularLocation>
</comment>
<dbReference type="GO" id="GO:0003676">
    <property type="term" value="F:nucleic acid binding"/>
    <property type="evidence" value="ECO:0007669"/>
    <property type="project" value="InterPro"/>
</dbReference>
<dbReference type="EMBL" id="CAJVRL010000057">
    <property type="protein sequence ID" value="CAG8954550.1"/>
    <property type="molecule type" value="Genomic_DNA"/>
</dbReference>
<keyword evidence="9" id="KW-0030">Aminoacyl-tRNA synthetase</keyword>
<dbReference type="OrthoDB" id="1931232at2759"/>
<evidence type="ECO:0000313" key="13">
    <source>
        <dbReference type="EMBL" id="CAG8954550.1"/>
    </source>
</evidence>
<proteinExistence type="inferred from homology"/>
<dbReference type="Gene3D" id="3.30.930.10">
    <property type="entry name" value="Bira Bifunctional Protein, Domain 2"/>
    <property type="match status" value="1"/>
</dbReference>
<dbReference type="PRINTS" id="PR01042">
    <property type="entry name" value="TRNASYNTHASP"/>
</dbReference>
<dbReference type="CDD" id="cd00776">
    <property type="entry name" value="AsxRS_core"/>
    <property type="match status" value="1"/>
</dbReference>
<dbReference type="InterPro" id="IPR006195">
    <property type="entry name" value="aa-tRNA-synth_II"/>
</dbReference>
<name>A0A9N9KUK6_9HELO</name>
<organism evidence="13 14">
    <name type="scientific">Hymenoscyphus fraxineus</name>
    <dbReference type="NCBI Taxonomy" id="746836"/>
    <lineage>
        <taxon>Eukaryota</taxon>
        <taxon>Fungi</taxon>
        <taxon>Dikarya</taxon>
        <taxon>Ascomycota</taxon>
        <taxon>Pezizomycotina</taxon>
        <taxon>Leotiomycetes</taxon>
        <taxon>Helotiales</taxon>
        <taxon>Helotiaceae</taxon>
        <taxon>Hymenoscyphus</taxon>
    </lineage>
</organism>
<dbReference type="GO" id="GO:0006421">
    <property type="term" value="P:asparaginyl-tRNA aminoacylation"/>
    <property type="evidence" value="ECO:0007669"/>
    <property type="project" value="InterPro"/>
</dbReference>
<protein>
    <recommendedName>
        <fullName evidence="3">asparagine--tRNA ligase</fullName>
        <ecNumber evidence="3">6.1.1.22</ecNumber>
    </recommendedName>
    <alternativeName>
        <fullName evidence="10">Asparaginyl-tRNA synthetase</fullName>
    </alternativeName>
</protein>
<gene>
    <name evidence="13" type="ORF">HYFRA_00004466</name>
</gene>
<dbReference type="Proteomes" id="UP000696280">
    <property type="component" value="Unassembled WGS sequence"/>
</dbReference>
<dbReference type="NCBIfam" id="TIGR00457">
    <property type="entry name" value="asnS"/>
    <property type="match status" value="1"/>
</dbReference>
<dbReference type="GO" id="GO:0005524">
    <property type="term" value="F:ATP binding"/>
    <property type="evidence" value="ECO:0007669"/>
    <property type="project" value="UniProtKB-KW"/>
</dbReference>
<evidence type="ECO:0000256" key="3">
    <source>
        <dbReference type="ARBA" id="ARBA00012816"/>
    </source>
</evidence>
<accession>A0A9N9KUK6</accession>
<evidence type="ECO:0000313" key="14">
    <source>
        <dbReference type="Proteomes" id="UP000696280"/>
    </source>
</evidence>
<dbReference type="Gene3D" id="2.40.50.140">
    <property type="entry name" value="Nucleic acid-binding proteins"/>
    <property type="match status" value="1"/>
</dbReference>
<evidence type="ECO:0000256" key="11">
    <source>
        <dbReference type="ARBA" id="ARBA00047844"/>
    </source>
</evidence>
<dbReference type="SUPFAM" id="SSF50249">
    <property type="entry name" value="Nucleic acid-binding proteins"/>
    <property type="match status" value="1"/>
</dbReference>
<evidence type="ECO:0000256" key="8">
    <source>
        <dbReference type="ARBA" id="ARBA00022917"/>
    </source>
</evidence>
<keyword evidence="8" id="KW-0648">Protein biosynthesis</keyword>
<keyword evidence="14" id="KW-1185">Reference proteome</keyword>
<evidence type="ECO:0000256" key="7">
    <source>
        <dbReference type="ARBA" id="ARBA00022840"/>
    </source>
</evidence>
<evidence type="ECO:0000256" key="10">
    <source>
        <dbReference type="ARBA" id="ARBA00029886"/>
    </source>
</evidence>
<evidence type="ECO:0000256" key="9">
    <source>
        <dbReference type="ARBA" id="ARBA00023146"/>
    </source>
</evidence>
<evidence type="ECO:0000256" key="2">
    <source>
        <dbReference type="ARBA" id="ARBA00008226"/>
    </source>
</evidence>
<evidence type="ECO:0000256" key="1">
    <source>
        <dbReference type="ARBA" id="ARBA00004496"/>
    </source>
</evidence>
<dbReference type="GO" id="GO:0005737">
    <property type="term" value="C:cytoplasm"/>
    <property type="evidence" value="ECO:0007669"/>
    <property type="project" value="UniProtKB-SubCell"/>
</dbReference>
<keyword evidence="5" id="KW-0436">Ligase</keyword>
<dbReference type="PANTHER" id="PTHR22594:SF16">
    <property type="entry name" value="ASPARAGINE--TRNA LIGASE, CYTOPLASMIC"/>
    <property type="match status" value="1"/>
</dbReference>
<keyword evidence="4" id="KW-0963">Cytoplasm</keyword>
<keyword evidence="7" id="KW-0067">ATP-binding</keyword>
<comment type="caution">
    <text evidence="13">The sequence shown here is derived from an EMBL/GenBank/DDBJ whole genome shotgun (WGS) entry which is preliminary data.</text>
</comment>
<dbReference type="InterPro" id="IPR045864">
    <property type="entry name" value="aa-tRNA-synth_II/BPL/LPL"/>
</dbReference>
<dbReference type="Pfam" id="PF00152">
    <property type="entry name" value="tRNA-synt_2"/>
    <property type="match status" value="1"/>
</dbReference>
<dbReference type="InterPro" id="IPR004364">
    <property type="entry name" value="Aa-tRNA-synt_II"/>
</dbReference>
<dbReference type="SUPFAM" id="SSF55681">
    <property type="entry name" value="Class II aaRS and biotin synthetases"/>
    <property type="match status" value="1"/>
</dbReference>
<dbReference type="GO" id="GO:0004816">
    <property type="term" value="F:asparagine-tRNA ligase activity"/>
    <property type="evidence" value="ECO:0007669"/>
    <property type="project" value="UniProtKB-EC"/>
</dbReference>
<dbReference type="Pfam" id="PF01336">
    <property type="entry name" value="tRNA_anti-codon"/>
    <property type="match status" value="1"/>
</dbReference>
<dbReference type="AlphaFoldDB" id="A0A9N9KUK6"/>
<keyword evidence="6" id="KW-0547">Nucleotide-binding</keyword>
<dbReference type="InterPro" id="IPR004522">
    <property type="entry name" value="Asn-tRNA-ligase"/>
</dbReference>
<dbReference type="PANTHER" id="PTHR22594">
    <property type="entry name" value="ASPARTYL/LYSYL-TRNA SYNTHETASE"/>
    <property type="match status" value="1"/>
</dbReference>
<feature type="domain" description="Aminoacyl-transfer RNA synthetases class-II family profile" evidence="12">
    <location>
        <begin position="178"/>
        <end position="461"/>
    </location>
</feature>
<comment type="similarity">
    <text evidence="2">Belongs to the class-II aminoacyl-tRNA synthetase family.</text>
</comment>